<gene>
    <name evidence="2" type="ORF">LSTR_LSTR016453</name>
</gene>
<feature type="domain" description="UTP25 C-terminal" evidence="1">
    <location>
        <begin position="1"/>
        <end position="132"/>
    </location>
</feature>
<accession>A0A482XCC7</accession>
<keyword evidence="3" id="KW-1185">Reference proteome</keyword>
<sequence length="137" mass="16364">MIYIPSYLDFVLIRNYFKKEMISFVQICEYSKDSKIARARDLFFHGESHFLLYSERFHFYRRIRVKGIRHIVFFQPPSFPNFYSELCNLIHDDGESNVSVTTLFNQFDVPQLSAILGSSRTRRLMKSNKVIHRLEAK</sequence>
<dbReference type="EMBL" id="QKKF02012536">
    <property type="protein sequence ID" value="RZF43625.1"/>
    <property type="molecule type" value="Genomic_DNA"/>
</dbReference>
<protein>
    <recommendedName>
        <fullName evidence="1">UTP25 C-terminal domain-containing protein</fullName>
    </recommendedName>
</protein>
<comment type="caution">
    <text evidence="2">The sequence shown here is derived from an EMBL/GenBank/DDBJ whole genome shotgun (WGS) entry which is preliminary data.</text>
</comment>
<evidence type="ECO:0000313" key="3">
    <source>
        <dbReference type="Proteomes" id="UP000291343"/>
    </source>
</evidence>
<dbReference type="Proteomes" id="UP000291343">
    <property type="component" value="Unassembled WGS sequence"/>
</dbReference>
<dbReference type="PANTHER" id="PTHR12933">
    <property type="entry name" value="ORF PROTEIN-RELATED"/>
    <property type="match status" value="1"/>
</dbReference>
<dbReference type="InterPro" id="IPR010678">
    <property type="entry name" value="UTP25"/>
</dbReference>
<dbReference type="InParanoid" id="A0A482XCC7"/>
<dbReference type="STRING" id="195883.A0A482XCC7"/>
<reference evidence="2 3" key="1">
    <citation type="journal article" date="2017" name="Gigascience">
        <title>Genome sequence of the small brown planthopper, Laodelphax striatellus.</title>
        <authorList>
            <person name="Zhu J."/>
            <person name="Jiang F."/>
            <person name="Wang X."/>
            <person name="Yang P."/>
            <person name="Bao Y."/>
            <person name="Zhao W."/>
            <person name="Wang W."/>
            <person name="Lu H."/>
            <person name="Wang Q."/>
            <person name="Cui N."/>
            <person name="Li J."/>
            <person name="Chen X."/>
            <person name="Luo L."/>
            <person name="Yu J."/>
            <person name="Kang L."/>
            <person name="Cui F."/>
        </authorList>
    </citation>
    <scope>NUCLEOTIDE SEQUENCE [LARGE SCALE GENOMIC DNA]</scope>
    <source>
        <strain evidence="2">Lst14</strain>
    </source>
</reference>
<dbReference type="GO" id="GO:0019843">
    <property type="term" value="F:rRNA binding"/>
    <property type="evidence" value="ECO:0007669"/>
    <property type="project" value="TreeGrafter"/>
</dbReference>
<dbReference type="InterPro" id="IPR053939">
    <property type="entry name" value="UTP25_C"/>
</dbReference>
<dbReference type="OrthoDB" id="10264378at2759"/>
<dbReference type="GO" id="GO:0034511">
    <property type="term" value="F:U3 snoRNA binding"/>
    <property type="evidence" value="ECO:0007669"/>
    <property type="project" value="InterPro"/>
</dbReference>
<evidence type="ECO:0000259" key="1">
    <source>
        <dbReference type="Pfam" id="PF06862"/>
    </source>
</evidence>
<name>A0A482XCC7_LAOST</name>
<proteinExistence type="predicted"/>
<dbReference type="PANTHER" id="PTHR12933:SF0">
    <property type="entry name" value="U3 SMALL NUCLEOLAR RNA-ASSOCIATED PROTEIN 25 HOMOLOG"/>
    <property type="match status" value="1"/>
</dbReference>
<dbReference type="Pfam" id="PF06862">
    <property type="entry name" value="Utp25_C"/>
    <property type="match status" value="1"/>
</dbReference>
<organism evidence="2 3">
    <name type="scientific">Laodelphax striatellus</name>
    <name type="common">Small brown planthopper</name>
    <name type="synonym">Delphax striatella</name>
    <dbReference type="NCBI Taxonomy" id="195883"/>
    <lineage>
        <taxon>Eukaryota</taxon>
        <taxon>Metazoa</taxon>
        <taxon>Ecdysozoa</taxon>
        <taxon>Arthropoda</taxon>
        <taxon>Hexapoda</taxon>
        <taxon>Insecta</taxon>
        <taxon>Pterygota</taxon>
        <taxon>Neoptera</taxon>
        <taxon>Paraneoptera</taxon>
        <taxon>Hemiptera</taxon>
        <taxon>Auchenorrhyncha</taxon>
        <taxon>Fulgoroidea</taxon>
        <taxon>Delphacidae</taxon>
        <taxon>Criomorphinae</taxon>
        <taxon>Laodelphax</taxon>
    </lineage>
</organism>
<dbReference type="GO" id="GO:0032040">
    <property type="term" value="C:small-subunit processome"/>
    <property type="evidence" value="ECO:0007669"/>
    <property type="project" value="TreeGrafter"/>
</dbReference>
<dbReference type="AlphaFoldDB" id="A0A482XCC7"/>
<evidence type="ECO:0000313" key="2">
    <source>
        <dbReference type="EMBL" id="RZF43625.1"/>
    </source>
</evidence>
<dbReference type="GO" id="GO:0000462">
    <property type="term" value="P:maturation of SSU-rRNA from tricistronic rRNA transcript (SSU-rRNA, 5.8S rRNA, LSU-rRNA)"/>
    <property type="evidence" value="ECO:0007669"/>
    <property type="project" value="TreeGrafter"/>
</dbReference>
<dbReference type="SMR" id="A0A482XCC7"/>